<organism evidence="9 10">
    <name type="scientific">Brevibacterium salitolerans</name>
    <dbReference type="NCBI Taxonomy" id="1403566"/>
    <lineage>
        <taxon>Bacteria</taxon>
        <taxon>Bacillati</taxon>
        <taxon>Actinomycetota</taxon>
        <taxon>Actinomycetes</taxon>
        <taxon>Micrococcales</taxon>
        <taxon>Brevibacteriaceae</taxon>
        <taxon>Brevibacterium</taxon>
    </lineage>
</organism>
<name>A0ABN2X8H0_9MICO</name>
<keyword evidence="6 8" id="KW-1133">Transmembrane helix</keyword>
<accession>A0ABN2X8H0</accession>
<dbReference type="PANTHER" id="PTHR42893">
    <property type="entry name" value="PROTEIN DETOXIFICATION 44, CHLOROPLASTIC-RELATED"/>
    <property type="match status" value="1"/>
</dbReference>
<dbReference type="InterPro" id="IPR048279">
    <property type="entry name" value="MdtK-like"/>
</dbReference>
<dbReference type="InterPro" id="IPR002528">
    <property type="entry name" value="MATE_fam"/>
</dbReference>
<evidence type="ECO:0000256" key="2">
    <source>
        <dbReference type="ARBA" id="ARBA00010199"/>
    </source>
</evidence>
<evidence type="ECO:0000256" key="8">
    <source>
        <dbReference type="SAM" id="Phobius"/>
    </source>
</evidence>
<comment type="subcellular location">
    <subcellularLocation>
        <location evidence="1">Cell membrane</location>
        <topology evidence="1">Multi-pass membrane protein</topology>
    </subcellularLocation>
</comment>
<keyword evidence="3" id="KW-0813">Transport</keyword>
<feature type="transmembrane region" description="Helical" evidence="8">
    <location>
        <begin position="374"/>
        <end position="399"/>
    </location>
</feature>
<keyword evidence="5 8" id="KW-0812">Transmembrane</keyword>
<dbReference type="InterPro" id="IPR044644">
    <property type="entry name" value="DinF-like"/>
</dbReference>
<feature type="transmembrane region" description="Helical" evidence="8">
    <location>
        <begin position="44"/>
        <end position="64"/>
    </location>
</feature>
<evidence type="ECO:0000256" key="5">
    <source>
        <dbReference type="ARBA" id="ARBA00022692"/>
    </source>
</evidence>
<gene>
    <name evidence="9" type="ORF">GCM10009823_33130</name>
</gene>
<feature type="transmembrane region" description="Helical" evidence="8">
    <location>
        <begin position="344"/>
        <end position="362"/>
    </location>
</feature>
<evidence type="ECO:0000256" key="7">
    <source>
        <dbReference type="ARBA" id="ARBA00023136"/>
    </source>
</evidence>
<protein>
    <submittedName>
        <fullName evidence="9">MATE family efflux transporter</fullName>
    </submittedName>
</protein>
<dbReference type="RefSeq" id="WP_344338673.1">
    <property type="nucleotide sequence ID" value="NZ_BAAAPZ010000019.1"/>
</dbReference>
<dbReference type="Proteomes" id="UP001500984">
    <property type="component" value="Unassembled WGS sequence"/>
</dbReference>
<reference evidence="9 10" key="1">
    <citation type="journal article" date="2019" name="Int. J. Syst. Evol. Microbiol.">
        <title>The Global Catalogue of Microorganisms (GCM) 10K type strain sequencing project: providing services to taxonomists for standard genome sequencing and annotation.</title>
        <authorList>
            <consortium name="The Broad Institute Genomics Platform"/>
            <consortium name="The Broad Institute Genome Sequencing Center for Infectious Disease"/>
            <person name="Wu L."/>
            <person name="Ma J."/>
        </authorList>
    </citation>
    <scope>NUCLEOTIDE SEQUENCE [LARGE SCALE GENOMIC DNA]</scope>
    <source>
        <strain evidence="9 10">JCM 15900</strain>
    </source>
</reference>
<feature type="transmembrane region" description="Helical" evidence="8">
    <location>
        <begin position="231"/>
        <end position="255"/>
    </location>
</feature>
<evidence type="ECO:0000313" key="10">
    <source>
        <dbReference type="Proteomes" id="UP001500984"/>
    </source>
</evidence>
<evidence type="ECO:0000256" key="6">
    <source>
        <dbReference type="ARBA" id="ARBA00022989"/>
    </source>
</evidence>
<dbReference type="PANTHER" id="PTHR42893:SF46">
    <property type="entry name" value="PROTEIN DETOXIFICATION 44, CHLOROPLASTIC"/>
    <property type="match status" value="1"/>
</dbReference>
<dbReference type="NCBIfam" id="TIGR00797">
    <property type="entry name" value="matE"/>
    <property type="match status" value="1"/>
</dbReference>
<feature type="transmembrane region" description="Helical" evidence="8">
    <location>
        <begin position="309"/>
        <end position="332"/>
    </location>
</feature>
<feature type="transmembrane region" description="Helical" evidence="8">
    <location>
        <begin position="267"/>
        <end position="289"/>
    </location>
</feature>
<feature type="transmembrane region" description="Helical" evidence="8">
    <location>
        <begin position="419"/>
        <end position="439"/>
    </location>
</feature>
<dbReference type="EMBL" id="BAAAPZ010000019">
    <property type="protein sequence ID" value="GAA2106740.1"/>
    <property type="molecule type" value="Genomic_DNA"/>
</dbReference>
<dbReference type="Pfam" id="PF01554">
    <property type="entry name" value="MatE"/>
    <property type="match status" value="2"/>
</dbReference>
<proteinExistence type="inferred from homology"/>
<evidence type="ECO:0000256" key="1">
    <source>
        <dbReference type="ARBA" id="ARBA00004651"/>
    </source>
</evidence>
<comment type="caution">
    <text evidence="9">The sequence shown here is derived from an EMBL/GenBank/DDBJ whole genome shotgun (WGS) entry which is preliminary data.</text>
</comment>
<evidence type="ECO:0000256" key="3">
    <source>
        <dbReference type="ARBA" id="ARBA00022448"/>
    </source>
</evidence>
<feature type="transmembrane region" description="Helical" evidence="8">
    <location>
        <begin position="191"/>
        <end position="210"/>
    </location>
</feature>
<evidence type="ECO:0000313" key="9">
    <source>
        <dbReference type="EMBL" id="GAA2106740.1"/>
    </source>
</evidence>
<comment type="similarity">
    <text evidence="2">Belongs to the multi antimicrobial extrusion (MATE) (TC 2.A.66.1) family.</text>
</comment>
<feature type="transmembrane region" description="Helical" evidence="8">
    <location>
        <begin position="158"/>
        <end position="179"/>
    </location>
</feature>
<feature type="transmembrane region" description="Helical" evidence="8">
    <location>
        <begin position="89"/>
        <end position="110"/>
    </location>
</feature>
<dbReference type="PIRSF" id="PIRSF006603">
    <property type="entry name" value="DinF"/>
    <property type="match status" value="1"/>
</dbReference>
<keyword evidence="7 8" id="KW-0472">Membrane</keyword>
<feature type="transmembrane region" description="Helical" evidence="8">
    <location>
        <begin position="130"/>
        <end position="151"/>
    </location>
</feature>
<evidence type="ECO:0000256" key="4">
    <source>
        <dbReference type="ARBA" id="ARBA00022475"/>
    </source>
</evidence>
<keyword evidence="4" id="KW-1003">Cell membrane</keyword>
<sequence length="456" mass="47114">MKPLDRDILRLAVPALGALIAEPAFLLADTAMVGHLGADSLGGLAIATTVLQTVVGLMIFLAYATTPRVARRVGAGDVRGAVSAGFDGMWLSVVTSALLLAAGLPLLGPVVRAFGPSPEVTGEALSYLTISWWGLPFMLLVIAATGLLRGLQDTKTPLVVAGLGFGANIVLNALLIYGFGMGVAGSALGSVIAQAGMAAVYLVIAFRAAARHGASLLPHWQGVWSSAKTSVWLLLRSAALRAALILLVFTATGLGTAQLAAVQVVQSLFFALALALDALAIAGQALIALRLGARDVEGVVAVNRRLTGWGICFGAVCGLLLTLGAGLIPYAFTQDDQVRDLTAALLVVLAISLPLAGYVFVLDGVLMGAEDARYLALAQTASFAFFALVLWAVADAGLLDGVLAGVSERFLHGEDPRALGIWATFVIAFMGARGLTLGVRARGRRWVDRALARGLS</sequence>
<keyword evidence="10" id="KW-1185">Reference proteome</keyword>